<dbReference type="SUPFAM" id="SSF81383">
    <property type="entry name" value="F-box domain"/>
    <property type="match status" value="1"/>
</dbReference>
<name>A0AAN6BPA6_ASPLE</name>
<dbReference type="EMBL" id="JAAAPU010000053">
    <property type="protein sequence ID" value="KAF4204777.1"/>
    <property type="molecule type" value="Genomic_DNA"/>
</dbReference>
<reference evidence="2 4" key="2">
    <citation type="submission" date="2020-01" db="EMBL/GenBank/DDBJ databases">
        <title>Draft genome sequence of Aspergillus lentulus IFM 60648.</title>
        <authorList>
            <person name="Takahashi H."/>
            <person name="Yaguchi T."/>
        </authorList>
    </citation>
    <scope>NUCLEOTIDE SEQUENCE [LARGE SCALE GENOMIC DNA]</scope>
    <source>
        <strain evidence="2 4">IFM 60648</strain>
    </source>
</reference>
<reference evidence="3" key="3">
    <citation type="submission" date="2020-04" db="EMBL/GenBank/DDBJ databases">
        <authorList>
            <person name="Santos R.A.C."/>
            <person name="Steenwyk J.L."/>
            <person name="Rivero-Menendez O."/>
            <person name="Mead M.E."/>
            <person name="Silva L.P."/>
            <person name="Bastos R.W."/>
            <person name="Alastruey-Izquierdo A."/>
            <person name="Goldman G.H."/>
            <person name="Rokas A."/>
        </authorList>
    </citation>
    <scope>NUCLEOTIDE SEQUENCE</scope>
    <source>
        <strain evidence="3">CNM-CM8927</strain>
    </source>
</reference>
<dbReference type="EMBL" id="BLKI01000024">
    <property type="protein sequence ID" value="GFF76885.1"/>
    <property type="molecule type" value="Genomic_DNA"/>
</dbReference>
<evidence type="ECO:0000313" key="5">
    <source>
        <dbReference type="Proteomes" id="UP000649114"/>
    </source>
</evidence>
<dbReference type="InterPro" id="IPR001810">
    <property type="entry name" value="F-box_dom"/>
</dbReference>
<dbReference type="PROSITE" id="PS50181">
    <property type="entry name" value="FBOX"/>
    <property type="match status" value="1"/>
</dbReference>
<comment type="caution">
    <text evidence="3">The sequence shown here is derived from an EMBL/GenBank/DDBJ whole genome shotgun (WGS) entry which is preliminary data.</text>
</comment>
<dbReference type="Proteomes" id="UP000649114">
    <property type="component" value="Unassembled WGS sequence"/>
</dbReference>
<keyword evidence="4" id="KW-1185">Reference proteome</keyword>
<protein>
    <recommendedName>
        <fullName evidence="1">F-box domain-containing protein</fullName>
    </recommendedName>
</protein>
<evidence type="ECO:0000259" key="1">
    <source>
        <dbReference type="PROSITE" id="PS50181"/>
    </source>
</evidence>
<gene>
    <name evidence="3" type="ORF">CNMCM8927_007046</name>
    <name evidence="2" type="ORF">IFM60648_04813</name>
</gene>
<evidence type="ECO:0000313" key="3">
    <source>
        <dbReference type="EMBL" id="KAF4204777.1"/>
    </source>
</evidence>
<dbReference type="AlphaFoldDB" id="A0AAN6BPA6"/>
<proteinExistence type="predicted"/>
<sequence>MASTTTFPNLPAEIHLMICEYLDPASAVALKNATKRLRSALIVKDPKYFKSKDFDIYYMKLEMWPEYAGYFFCFECWVFQPTNNFTEDQVTGKCGKNGYAASRRFCMSCGANGGTYHPYDNNMMDDQMAYYYRHLQ</sequence>
<dbReference type="Proteomes" id="UP000465220">
    <property type="component" value="Unassembled WGS sequence"/>
</dbReference>
<feature type="domain" description="F-box" evidence="1">
    <location>
        <begin position="4"/>
        <end position="52"/>
    </location>
</feature>
<evidence type="ECO:0000313" key="4">
    <source>
        <dbReference type="Proteomes" id="UP000465220"/>
    </source>
</evidence>
<dbReference type="InterPro" id="IPR036047">
    <property type="entry name" value="F-box-like_dom_sf"/>
</dbReference>
<accession>A0AAN6BPA6</accession>
<organism evidence="3 5">
    <name type="scientific">Aspergillus lentulus</name>
    <dbReference type="NCBI Taxonomy" id="293939"/>
    <lineage>
        <taxon>Eukaryota</taxon>
        <taxon>Fungi</taxon>
        <taxon>Dikarya</taxon>
        <taxon>Ascomycota</taxon>
        <taxon>Pezizomycotina</taxon>
        <taxon>Eurotiomycetes</taxon>
        <taxon>Eurotiomycetidae</taxon>
        <taxon>Eurotiales</taxon>
        <taxon>Aspergillaceae</taxon>
        <taxon>Aspergillus</taxon>
        <taxon>Aspergillus subgen. Fumigati</taxon>
    </lineage>
</organism>
<reference evidence="3" key="1">
    <citation type="journal article" date="2020" name="bioRxiv">
        <title>Genomic and phenotypic heterogeneity of clinical isolates of the human pathogens Aspergillus fumigatus, Aspergillus lentulus and Aspergillus fumigatiaffinis.</title>
        <authorList>
            <person name="dos Santos R.A.C."/>
            <person name="Steenwyk J.L."/>
            <person name="Rivero-Menendez O."/>
            <person name="Mead M.E."/>
            <person name="Silva L.P."/>
            <person name="Bastos R.W."/>
            <person name="Alastruey-Izquierdo A."/>
            <person name="Goldman G.H."/>
            <person name="Rokas A."/>
        </authorList>
    </citation>
    <scope>NUCLEOTIDE SEQUENCE</scope>
    <source>
        <strain evidence="3">CNM-CM8927</strain>
    </source>
</reference>
<evidence type="ECO:0000313" key="2">
    <source>
        <dbReference type="EMBL" id="GFF76885.1"/>
    </source>
</evidence>